<dbReference type="InterPro" id="IPR002139">
    <property type="entry name" value="Ribo/fructo_kinase"/>
</dbReference>
<sequence length="391" mass="41747">MRKIAERDDVSDGSSMEPVIIGALILDVHAKPSTAPISGTTVPGQVLFAAGGVARNVAECIFKLGIRPFMIGTLGLDGPANVLLKEWKLSMKGILRREDISTPIVSLVYDINGEVSAGVAGVDAVEKFLTPEWIQRFEDKISSAPLLMVDANLSTLALEASCKLAAEFNVPVWFEPVSVTKSRRIASIAKYVTMVSPNQDELIAMANTLGASARALFQPLKPEENKLSPEDIFRLLKPAICVLLENGIKVVIVTLGSNGALLCSKGNPKKALSIKRKFQRSGEIFKRVQSVCSPNRFSESSLSLFAMHFPTVAAKVKKLTGAGDCLVGGTVASLSDGLDLIQSLAVGIATAKATVESDDNVPPEFKLGLVSEDAELVYNGAKMLLVHQSML</sequence>
<dbReference type="InterPro" id="IPR029056">
    <property type="entry name" value="Ribokinase-like"/>
</dbReference>
<feature type="domain" description="Carbohydrate kinase PfkB" evidence="5">
    <location>
        <begin position="20"/>
        <end position="273"/>
    </location>
</feature>
<dbReference type="PRINTS" id="PR00990">
    <property type="entry name" value="RIBOKINASE"/>
</dbReference>
<dbReference type="Pfam" id="PF00294">
    <property type="entry name" value="PfkB"/>
    <property type="match status" value="2"/>
</dbReference>
<evidence type="ECO:0000313" key="6">
    <source>
        <dbReference type="EMBL" id="JAU94366.1"/>
    </source>
</evidence>
<protein>
    <submittedName>
        <fullName evidence="6">Putative sugar kinase YeiI</fullName>
    </submittedName>
</protein>
<comment type="similarity">
    <text evidence="1">Belongs to the carbohydrate kinase PfkB family.</text>
</comment>
<keyword evidence="4 6" id="KW-0418">Kinase</keyword>
<dbReference type="PROSITE" id="PS00583">
    <property type="entry name" value="PFKB_KINASES_1"/>
    <property type="match status" value="1"/>
</dbReference>
<dbReference type="PANTHER" id="PTHR42909">
    <property type="entry name" value="ZGC:136858"/>
    <property type="match status" value="1"/>
</dbReference>
<dbReference type="InterPro" id="IPR011611">
    <property type="entry name" value="PfkB_dom"/>
</dbReference>
<dbReference type="InterPro" id="IPR002173">
    <property type="entry name" value="Carboh/pur_kinase_PfkB_CS"/>
</dbReference>
<dbReference type="GO" id="GO:0046872">
    <property type="term" value="F:metal ion binding"/>
    <property type="evidence" value="ECO:0007669"/>
    <property type="project" value="UniProtKB-KW"/>
</dbReference>
<evidence type="ECO:0000256" key="2">
    <source>
        <dbReference type="ARBA" id="ARBA00022679"/>
    </source>
</evidence>
<evidence type="ECO:0000256" key="1">
    <source>
        <dbReference type="ARBA" id="ARBA00010688"/>
    </source>
</evidence>
<dbReference type="CDD" id="cd01941">
    <property type="entry name" value="YeiC_kinase_like"/>
    <property type="match status" value="1"/>
</dbReference>
<dbReference type="SUPFAM" id="SSF53613">
    <property type="entry name" value="Ribokinase-like"/>
    <property type="match status" value="1"/>
</dbReference>
<name>A0A1J3JPD5_NOCCA</name>
<gene>
    <name evidence="6" type="ORF">MP_TR21670_c0_g1_i1_g.61172</name>
</gene>
<dbReference type="EMBL" id="GEVM01011572">
    <property type="protein sequence ID" value="JAU94366.1"/>
    <property type="molecule type" value="Transcribed_RNA"/>
</dbReference>
<dbReference type="AlphaFoldDB" id="A0A1J3JPD5"/>
<keyword evidence="2" id="KW-0808">Transferase</keyword>
<proteinExistence type="inferred from homology"/>
<feature type="domain" description="Carbohydrate kinase PfkB" evidence="5">
    <location>
        <begin position="307"/>
        <end position="357"/>
    </location>
</feature>
<evidence type="ECO:0000256" key="3">
    <source>
        <dbReference type="ARBA" id="ARBA00022723"/>
    </source>
</evidence>
<dbReference type="GO" id="GO:0004730">
    <property type="term" value="F:pseudouridylate synthase activity"/>
    <property type="evidence" value="ECO:0007669"/>
    <property type="project" value="TreeGrafter"/>
</dbReference>
<dbReference type="GO" id="GO:0005737">
    <property type="term" value="C:cytoplasm"/>
    <property type="evidence" value="ECO:0007669"/>
    <property type="project" value="TreeGrafter"/>
</dbReference>
<dbReference type="Gene3D" id="3.40.1190.20">
    <property type="match status" value="1"/>
</dbReference>
<evidence type="ECO:0000256" key="4">
    <source>
        <dbReference type="ARBA" id="ARBA00022777"/>
    </source>
</evidence>
<accession>A0A1J3JPD5</accession>
<dbReference type="GO" id="GO:0016798">
    <property type="term" value="F:hydrolase activity, acting on glycosyl bonds"/>
    <property type="evidence" value="ECO:0007669"/>
    <property type="project" value="TreeGrafter"/>
</dbReference>
<dbReference type="PANTHER" id="PTHR42909:SF1">
    <property type="entry name" value="CARBOHYDRATE KINASE PFKB DOMAIN-CONTAINING PROTEIN"/>
    <property type="match status" value="1"/>
</dbReference>
<evidence type="ECO:0000259" key="5">
    <source>
        <dbReference type="Pfam" id="PF00294"/>
    </source>
</evidence>
<dbReference type="GO" id="GO:0016301">
    <property type="term" value="F:kinase activity"/>
    <property type="evidence" value="ECO:0007669"/>
    <property type="project" value="UniProtKB-KW"/>
</dbReference>
<organism evidence="6">
    <name type="scientific">Noccaea caerulescens</name>
    <name type="common">Alpine penny-cress</name>
    <name type="synonym">Thlaspi caerulescens</name>
    <dbReference type="NCBI Taxonomy" id="107243"/>
    <lineage>
        <taxon>Eukaryota</taxon>
        <taxon>Viridiplantae</taxon>
        <taxon>Streptophyta</taxon>
        <taxon>Embryophyta</taxon>
        <taxon>Tracheophyta</taxon>
        <taxon>Spermatophyta</taxon>
        <taxon>Magnoliopsida</taxon>
        <taxon>eudicotyledons</taxon>
        <taxon>Gunneridae</taxon>
        <taxon>Pentapetalae</taxon>
        <taxon>rosids</taxon>
        <taxon>malvids</taxon>
        <taxon>Brassicales</taxon>
        <taxon>Brassicaceae</taxon>
        <taxon>Coluteocarpeae</taxon>
        <taxon>Noccaea</taxon>
    </lineage>
</organism>
<keyword evidence="3" id="KW-0479">Metal-binding</keyword>
<reference evidence="6" key="1">
    <citation type="submission" date="2016-07" db="EMBL/GenBank/DDBJ databases">
        <title>De novo transcriptome assembly of four accessions of the metal hyperaccumulator plant Noccaea caerulescens.</title>
        <authorList>
            <person name="Blande D."/>
            <person name="Halimaa P."/>
            <person name="Tervahauta A.I."/>
            <person name="Aarts M.G."/>
            <person name="Karenlampi S.O."/>
        </authorList>
    </citation>
    <scope>NUCLEOTIDE SEQUENCE</scope>
</reference>